<dbReference type="GO" id="GO:0140662">
    <property type="term" value="F:ATP-dependent protein folding chaperone"/>
    <property type="evidence" value="ECO:0007669"/>
    <property type="project" value="InterPro"/>
</dbReference>
<dbReference type="Gene3D" id="3.30.420.40">
    <property type="match status" value="1"/>
</dbReference>
<dbReference type="PRINTS" id="PR00301">
    <property type="entry name" value="HEATSHOCK70"/>
</dbReference>
<evidence type="ECO:0008006" key="5">
    <source>
        <dbReference type="Google" id="ProtNLM"/>
    </source>
</evidence>
<dbReference type="SUPFAM" id="SSF53067">
    <property type="entry name" value="Actin-like ATPase domain"/>
    <property type="match status" value="1"/>
</dbReference>
<dbReference type="SUPFAM" id="SSF100934">
    <property type="entry name" value="Heat shock protein 70kD (HSP70), C-terminal subdomain"/>
    <property type="match status" value="1"/>
</dbReference>
<dbReference type="InterPro" id="IPR029047">
    <property type="entry name" value="HSP70_peptide-bd_sf"/>
</dbReference>
<dbReference type="AlphaFoldDB" id="X0SXJ7"/>
<keyword evidence="2" id="KW-0067">ATP-binding</keyword>
<feature type="coiled-coil region" evidence="3">
    <location>
        <begin position="302"/>
        <end position="336"/>
    </location>
</feature>
<dbReference type="InterPro" id="IPR018181">
    <property type="entry name" value="Heat_shock_70_CS"/>
</dbReference>
<evidence type="ECO:0000256" key="3">
    <source>
        <dbReference type="SAM" id="Coils"/>
    </source>
</evidence>
<dbReference type="Pfam" id="PF00012">
    <property type="entry name" value="HSP70"/>
    <property type="match status" value="1"/>
</dbReference>
<name>X0SXJ7_9ZZZZ</name>
<dbReference type="Gene3D" id="1.20.1270.10">
    <property type="match status" value="1"/>
</dbReference>
<dbReference type="InterPro" id="IPR013126">
    <property type="entry name" value="Hsp_70_fam"/>
</dbReference>
<dbReference type="PROSITE" id="PS01036">
    <property type="entry name" value="HSP70_3"/>
    <property type="match status" value="1"/>
</dbReference>
<keyword evidence="3" id="KW-0175">Coiled coil</keyword>
<evidence type="ECO:0000313" key="4">
    <source>
        <dbReference type="EMBL" id="GAF68510.1"/>
    </source>
</evidence>
<comment type="caution">
    <text evidence="4">The sequence shown here is derived from an EMBL/GenBank/DDBJ whole genome shotgun (WGS) entry which is preliminary data.</text>
</comment>
<reference evidence="4" key="1">
    <citation type="journal article" date="2014" name="Front. Microbiol.">
        <title>High frequency of phylogenetically diverse reductive dehalogenase-homologous genes in deep subseafloor sedimentary metagenomes.</title>
        <authorList>
            <person name="Kawai M."/>
            <person name="Futagami T."/>
            <person name="Toyoda A."/>
            <person name="Takaki Y."/>
            <person name="Nishi S."/>
            <person name="Hori S."/>
            <person name="Arai W."/>
            <person name="Tsubouchi T."/>
            <person name="Morono Y."/>
            <person name="Uchiyama I."/>
            <person name="Ito T."/>
            <person name="Fujiyama A."/>
            <person name="Inagaki F."/>
            <person name="Takami H."/>
        </authorList>
    </citation>
    <scope>NUCLEOTIDE SEQUENCE</scope>
    <source>
        <strain evidence="4">Expedition CK06-06</strain>
    </source>
</reference>
<evidence type="ECO:0000256" key="1">
    <source>
        <dbReference type="ARBA" id="ARBA00022741"/>
    </source>
</evidence>
<protein>
    <recommendedName>
        <fullName evidence="5">Molecular chaperone DnaK</fullName>
    </recommendedName>
</protein>
<dbReference type="SUPFAM" id="SSF100920">
    <property type="entry name" value="Heat shock protein 70kD (HSP70), peptide-binding domain"/>
    <property type="match status" value="1"/>
</dbReference>
<gene>
    <name evidence="4" type="ORF">S01H1_12485</name>
</gene>
<organism evidence="4">
    <name type="scientific">marine sediment metagenome</name>
    <dbReference type="NCBI Taxonomy" id="412755"/>
    <lineage>
        <taxon>unclassified sequences</taxon>
        <taxon>metagenomes</taxon>
        <taxon>ecological metagenomes</taxon>
    </lineage>
</organism>
<keyword evidence="1" id="KW-0547">Nucleotide-binding</keyword>
<evidence type="ECO:0000256" key="2">
    <source>
        <dbReference type="ARBA" id="ARBA00022840"/>
    </source>
</evidence>
<sequence length="343" mass="38647">TDKEVTRIKIPFIDAGKGGPKHWETVLTRQKFEELTDDLLQKMVEPTKQALADAKLKPEDIDRVILVGGSTRMPQVRSLFKGLMGKEPYVEIHPDEVVAMGAAIQAGILTGQIEGKILIEVTPISLGIETQGGIFTKIIEKNTTIPTSEGHLFTNAADNQTSMDIHVLQGERPLATYNMTLDRFEMTGIPALPRGEAWVEVKFDINANGILYVSCKDLHTNNSRRLRISPRFYGLPREEINRMIEEAKGYARTDQKEREEIEIGIKANNMIRAGQLIIEDTEEDVDTPLIEEVEKGILEVKTALANDNIEEIKLKTRRLEEQIKALDRKIKEESKRQKAVKVV</sequence>
<feature type="non-terminal residue" evidence="4">
    <location>
        <position position="1"/>
    </location>
</feature>
<dbReference type="PANTHER" id="PTHR19375">
    <property type="entry name" value="HEAT SHOCK PROTEIN 70KDA"/>
    <property type="match status" value="1"/>
</dbReference>
<dbReference type="Gene3D" id="2.60.34.10">
    <property type="entry name" value="Substrate Binding Domain Of DNAk, Chain A, domain 1"/>
    <property type="match status" value="1"/>
</dbReference>
<dbReference type="InterPro" id="IPR029048">
    <property type="entry name" value="HSP70_C_sf"/>
</dbReference>
<dbReference type="GO" id="GO:0005524">
    <property type="term" value="F:ATP binding"/>
    <property type="evidence" value="ECO:0007669"/>
    <property type="project" value="UniProtKB-KW"/>
</dbReference>
<dbReference type="EMBL" id="BARS01006413">
    <property type="protein sequence ID" value="GAF68510.1"/>
    <property type="molecule type" value="Genomic_DNA"/>
</dbReference>
<proteinExistence type="predicted"/>
<dbReference type="InterPro" id="IPR043129">
    <property type="entry name" value="ATPase_NBD"/>
</dbReference>
<accession>X0SXJ7</accession>